<name>A0A4Q8LNK6_9GAMM</name>
<feature type="chain" id="PRO_5020958846" evidence="1">
    <location>
        <begin position="31"/>
        <end position="356"/>
    </location>
</feature>
<feature type="signal peptide" evidence="1">
    <location>
        <begin position="1"/>
        <end position="30"/>
    </location>
</feature>
<dbReference type="RefSeq" id="WP_130514638.1">
    <property type="nucleotide sequence ID" value="NZ_SHMA01000001.1"/>
</dbReference>
<dbReference type="PANTHER" id="PTHR30024:SF2">
    <property type="entry name" value="ABC TRANSPORTER SUBSTRATE-BINDING PROTEIN"/>
    <property type="match status" value="1"/>
</dbReference>
<protein>
    <submittedName>
        <fullName evidence="2">ABC transporter substrate-binding protein</fullName>
    </submittedName>
</protein>
<dbReference type="SUPFAM" id="SSF53850">
    <property type="entry name" value="Periplasmic binding protein-like II"/>
    <property type="match status" value="1"/>
</dbReference>
<dbReference type="AlphaFoldDB" id="A0A4Q8LNK6"/>
<sequence>MPPRSASTRAFLRRRLLPATALLLCAALLAACGNAGQGEAPAGAAPQQATLRIGKQFGIVYLLLDVADAKGFIVEQAKTQGLAVKVETRQLSGGAAINDALLSGAIDVAGAGTGPLFTLWDRTRGRQDVRGVASLGNFPYQLISNAPSVRSIDDLRPSDRIAVPAVGVSVQARILQYASAQRWGQAQALKLDAQQVALPHPDAAAAIISGGSEITAHFSTPPFQQQELARNPAAHVILDSYQVLGGPSSATVLYATAKFRKDNPALYHAFLAGLDQAAKFIVAHPEEVAEVYVQRNPGSEREQVLAVLRDPQVQFTIAPQNTLGLGRFMQQVGAIKQAPGAVGDYFFDDPLIAGGS</sequence>
<dbReference type="PROSITE" id="PS51318">
    <property type="entry name" value="TAT"/>
    <property type="match status" value="1"/>
</dbReference>
<gene>
    <name evidence="2" type="ORF">EA661_00320</name>
</gene>
<proteinExistence type="predicted"/>
<dbReference type="InterPro" id="IPR006311">
    <property type="entry name" value="TAT_signal"/>
</dbReference>
<reference evidence="2 3" key="1">
    <citation type="submission" date="2019-02" db="EMBL/GenBank/DDBJ databases">
        <title>WGS of Pseudoxanthomonas species novum from clinical isolates.</title>
        <authorList>
            <person name="Bernier A.-M."/>
            <person name="Bernard K."/>
            <person name="Vachon A."/>
        </authorList>
    </citation>
    <scope>NUCLEOTIDE SEQUENCE [LARGE SCALE GENOMIC DNA]</scope>
    <source>
        <strain evidence="2 3">NML171202</strain>
    </source>
</reference>
<keyword evidence="1" id="KW-0732">Signal</keyword>
<evidence type="ECO:0000313" key="3">
    <source>
        <dbReference type="Proteomes" id="UP000291286"/>
    </source>
</evidence>
<comment type="caution">
    <text evidence="2">The sequence shown here is derived from an EMBL/GenBank/DDBJ whole genome shotgun (WGS) entry which is preliminary data.</text>
</comment>
<dbReference type="PANTHER" id="PTHR30024">
    <property type="entry name" value="ALIPHATIC SULFONATES-BINDING PROTEIN-RELATED"/>
    <property type="match status" value="1"/>
</dbReference>
<organism evidence="2 3">
    <name type="scientific">Pseudoxanthomonas winnipegensis</name>
    <dbReference type="NCBI Taxonomy" id="2480810"/>
    <lineage>
        <taxon>Bacteria</taxon>
        <taxon>Pseudomonadati</taxon>
        <taxon>Pseudomonadota</taxon>
        <taxon>Gammaproteobacteria</taxon>
        <taxon>Lysobacterales</taxon>
        <taxon>Lysobacteraceae</taxon>
        <taxon>Pseudoxanthomonas</taxon>
    </lineage>
</organism>
<dbReference type="Gene3D" id="3.40.190.10">
    <property type="entry name" value="Periplasmic binding protein-like II"/>
    <property type="match status" value="2"/>
</dbReference>
<dbReference type="EMBL" id="SHMB01000001">
    <property type="protein sequence ID" value="TAA32773.1"/>
    <property type="molecule type" value="Genomic_DNA"/>
</dbReference>
<dbReference type="PROSITE" id="PS51257">
    <property type="entry name" value="PROKAR_LIPOPROTEIN"/>
    <property type="match status" value="1"/>
</dbReference>
<evidence type="ECO:0000256" key="1">
    <source>
        <dbReference type="SAM" id="SignalP"/>
    </source>
</evidence>
<accession>A0A4Q8LNK6</accession>
<evidence type="ECO:0000313" key="2">
    <source>
        <dbReference type="EMBL" id="TAA32773.1"/>
    </source>
</evidence>
<dbReference type="Proteomes" id="UP000291286">
    <property type="component" value="Unassembled WGS sequence"/>
</dbReference>